<dbReference type="InterPro" id="IPR014717">
    <property type="entry name" value="Transl_elong_EF1B/ribsomal_bS6"/>
</dbReference>
<dbReference type="Pfam" id="PF04350">
    <property type="entry name" value="PilO"/>
    <property type="match status" value="1"/>
</dbReference>
<dbReference type="EMBL" id="LAZR01003531">
    <property type="protein sequence ID" value="KKN17343.1"/>
    <property type="molecule type" value="Genomic_DNA"/>
</dbReference>
<dbReference type="Gene3D" id="1.10.287.540">
    <property type="entry name" value="Helix hairpin bin"/>
    <property type="match status" value="1"/>
</dbReference>
<dbReference type="PIRSF" id="PIRSF016482">
    <property type="entry name" value="PilO"/>
    <property type="match status" value="1"/>
</dbReference>
<dbReference type="PANTHER" id="PTHR39555">
    <property type="entry name" value="FIMBRIAL ASSEMBLY PROTEIN PILO-LIKE PROTEIN-RELATED"/>
    <property type="match status" value="1"/>
</dbReference>
<feature type="transmembrane region" description="Helical" evidence="1">
    <location>
        <begin position="20"/>
        <end position="41"/>
    </location>
</feature>
<dbReference type="PANTHER" id="PTHR39555:SF1">
    <property type="entry name" value="TYPE IV PILUS INNER MEMBRANE COMPONENT PILO"/>
    <property type="match status" value="1"/>
</dbReference>
<protein>
    <recommendedName>
        <fullName evidence="3">Pilus assembly protein PilO</fullName>
    </recommendedName>
</protein>
<reference evidence="2" key="1">
    <citation type="journal article" date="2015" name="Nature">
        <title>Complex archaea that bridge the gap between prokaryotes and eukaryotes.</title>
        <authorList>
            <person name="Spang A."/>
            <person name="Saw J.H."/>
            <person name="Jorgensen S.L."/>
            <person name="Zaremba-Niedzwiedzka K."/>
            <person name="Martijn J."/>
            <person name="Lind A.E."/>
            <person name="van Eijk R."/>
            <person name="Schleper C."/>
            <person name="Guy L."/>
            <person name="Ettema T.J."/>
        </authorList>
    </citation>
    <scope>NUCLEOTIDE SEQUENCE</scope>
</reference>
<dbReference type="GO" id="GO:0043683">
    <property type="term" value="P:type IV pilus assembly"/>
    <property type="evidence" value="ECO:0007669"/>
    <property type="project" value="InterPro"/>
</dbReference>
<evidence type="ECO:0000256" key="1">
    <source>
        <dbReference type="SAM" id="Phobius"/>
    </source>
</evidence>
<comment type="caution">
    <text evidence="2">The sequence shown here is derived from an EMBL/GenBank/DDBJ whole genome shotgun (WGS) entry which is preliminary data.</text>
</comment>
<evidence type="ECO:0000313" key="2">
    <source>
        <dbReference type="EMBL" id="KKN17343.1"/>
    </source>
</evidence>
<keyword evidence="1" id="KW-0472">Membrane</keyword>
<keyword evidence="1" id="KW-1133">Transmembrane helix</keyword>
<dbReference type="InterPro" id="IPR007445">
    <property type="entry name" value="PilO"/>
</dbReference>
<dbReference type="GO" id="GO:0043107">
    <property type="term" value="P:type IV pilus-dependent motility"/>
    <property type="evidence" value="ECO:0007669"/>
    <property type="project" value="InterPro"/>
</dbReference>
<dbReference type="Gene3D" id="3.30.70.60">
    <property type="match status" value="1"/>
</dbReference>
<accession>A0A0F9RJD8</accession>
<dbReference type="AlphaFoldDB" id="A0A0F9RJD8"/>
<sequence length="196" mass="22245">MELSSLNELDFNESGEWPLPIKIVAIIILAALVWGGGYYFILKDKQVELAILEQTEVTLKKEFEIKQEKAWNLAAYKAQLAEMKVTFSSMLQQLPRKNEVADLLIDISRTGLMNGLEFELFKPSAEYPIDFYAELPINMKVTGTYHQFAGFVSDVAALPRIVILHDLTMAPQGKDADKMTMDITAKTYRYLDEEGK</sequence>
<organism evidence="2">
    <name type="scientific">marine sediment metagenome</name>
    <dbReference type="NCBI Taxonomy" id="412755"/>
    <lineage>
        <taxon>unclassified sequences</taxon>
        <taxon>metagenomes</taxon>
        <taxon>ecological metagenomes</taxon>
    </lineage>
</organism>
<keyword evidence="1" id="KW-0812">Transmembrane</keyword>
<name>A0A0F9RJD8_9ZZZZ</name>
<gene>
    <name evidence="2" type="ORF">LCGC14_0966740</name>
</gene>
<proteinExistence type="predicted"/>
<evidence type="ECO:0008006" key="3">
    <source>
        <dbReference type="Google" id="ProtNLM"/>
    </source>
</evidence>